<keyword evidence="2 7" id="KW-0732">Signal</keyword>
<comment type="caution">
    <text evidence="6">Lacks conserved residue(s) required for the propagation of feature annotation.</text>
</comment>
<feature type="chain" id="PRO_5041345578" evidence="7">
    <location>
        <begin position="24"/>
        <end position="373"/>
    </location>
</feature>
<dbReference type="SMART" id="SM00179">
    <property type="entry name" value="EGF_CA"/>
    <property type="match status" value="2"/>
</dbReference>
<evidence type="ECO:0000313" key="10">
    <source>
        <dbReference type="Proteomes" id="UP001174909"/>
    </source>
</evidence>
<keyword evidence="4" id="KW-1015">Disulfide bond</keyword>
<dbReference type="PANTHER" id="PTHR24042:SF5">
    <property type="entry name" value="EGF-LIKE CALCIUM-BINDING DOMAIN-CONTAINING PROTEIN"/>
    <property type="match status" value="1"/>
</dbReference>
<dbReference type="GO" id="GO:0008201">
    <property type="term" value="F:heparin binding"/>
    <property type="evidence" value="ECO:0007669"/>
    <property type="project" value="TreeGrafter"/>
</dbReference>
<dbReference type="SUPFAM" id="SSF57184">
    <property type="entry name" value="Growth factor receptor domain"/>
    <property type="match status" value="1"/>
</dbReference>
<dbReference type="PROSITE" id="PS50026">
    <property type="entry name" value="EGF_3"/>
    <property type="match status" value="4"/>
</dbReference>
<dbReference type="Proteomes" id="UP001174909">
    <property type="component" value="Unassembled WGS sequence"/>
</dbReference>
<reference evidence="9" key="1">
    <citation type="submission" date="2023-03" db="EMBL/GenBank/DDBJ databases">
        <authorList>
            <person name="Steffen K."/>
            <person name="Cardenas P."/>
        </authorList>
    </citation>
    <scope>NUCLEOTIDE SEQUENCE</scope>
</reference>
<dbReference type="PANTHER" id="PTHR24042">
    <property type="entry name" value="NEL HOMOLOG"/>
    <property type="match status" value="1"/>
</dbReference>
<dbReference type="PROSITE" id="PS01187">
    <property type="entry name" value="EGF_CA"/>
    <property type="match status" value="2"/>
</dbReference>
<dbReference type="InterPro" id="IPR000152">
    <property type="entry name" value="EGF-type_Asp/Asn_hydroxyl_site"/>
</dbReference>
<dbReference type="EMBL" id="CASHTH010003434">
    <property type="protein sequence ID" value="CAI8044907.1"/>
    <property type="molecule type" value="Genomic_DNA"/>
</dbReference>
<keyword evidence="10" id="KW-1185">Reference proteome</keyword>
<evidence type="ECO:0000256" key="7">
    <source>
        <dbReference type="SAM" id="SignalP"/>
    </source>
</evidence>
<dbReference type="FunFam" id="2.10.25.10:FF:000038">
    <property type="entry name" value="Fibrillin 2"/>
    <property type="match status" value="1"/>
</dbReference>
<feature type="domain" description="EGF-like" evidence="8">
    <location>
        <begin position="67"/>
        <end position="106"/>
    </location>
</feature>
<dbReference type="SUPFAM" id="SSF57196">
    <property type="entry name" value="EGF/Laminin"/>
    <property type="match status" value="1"/>
</dbReference>
<dbReference type="InterPro" id="IPR001881">
    <property type="entry name" value="EGF-like_Ca-bd_dom"/>
</dbReference>
<dbReference type="Gene3D" id="2.10.25.10">
    <property type="entry name" value="Laminin"/>
    <property type="match status" value="5"/>
</dbReference>
<dbReference type="InterPro" id="IPR051586">
    <property type="entry name" value="PKC-binding_NELL"/>
</dbReference>
<dbReference type="PROSITE" id="PS01186">
    <property type="entry name" value="EGF_2"/>
    <property type="match status" value="2"/>
</dbReference>
<gene>
    <name evidence="9" type="ORF">GBAR_LOCUS24868</name>
</gene>
<keyword evidence="5" id="KW-0325">Glycoprotein</keyword>
<evidence type="ECO:0000313" key="9">
    <source>
        <dbReference type="EMBL" id="CAI8044907.1"/>
    </source>
</evidence>
<accession>A0AA35XBP2</accession>
<evidence type="ECO:0000259" key="8">
    <source>
        <dbReference type="PROSITE" id="PS50026"/>
    </source>
</evidence>
<dbReference type="GO" id="GO:0005615">
    <property type="term" value="C:extracellular space"/>
    <property type="evidence" value="ECO:0007669"/>
    <property type="project" value="TreeGrafter"/>
</dbReference>
<evidence type="ECO:0000256" key="5">
    <source>
        <dbReference type="ARBA" id="ARBA00023180"/>
    </source>
</evidence>
<evidence type="ECO:0000256" key="3">
    <source>
        <dbReference type="ARBA" id="ARBA00022737"/>
    </source>
</evidence>
<sequence length="373" mass="41590">MKTCFTIGIAALVLLSIIASATSQGTSPSPAPDNSTTCSEECHDYAECYNNYCTCIYGFTGNGTYCEAIPCYNNPCDENAYCLDQGNGSSTCNCQYGYTGNGTVCTSLCSEDCGRNAYCTRNYTSYYGNEYVCQCNYGYTGDPTDYCYDIDECDYVNCTEYATCYNTNGSYVCECDPGFTGYGGYYCYAIPPCYNNPCDENAYCSETINGSYTCHCQYTYTGNGTVCTSLCSEDCGRNAYCTRNYTSYDGNEYVCQCNYGYTGDPTDYCYDIDECATGEYCQIEYAYCSNTEGSFTCICSRGYYYSRILQECIEIDGDEPYRAEAVVVPGCDESANEYHRRYLQYKVEALVSEYFYATSQYDSEDGSGDDSRY</sequence>
<dbReference type="AlphaFoldDB" id="A0AA35XBP2"/>
<evidence type="ECO:0000256" key="1">
    <source>
        <dbReference type="ARBA" id="ARBA00022536"/>
    </source>
</evidence>
<dbReference type="GO" id="GO:0005509">
    <property type="term" value="F:calcium ion binding"/>
    <property type="evidence" value="ECO:0007669"/>
    <property type="project" value="InterPro"/>
</dbReference>
<feature type="domain" description="EGF-like" evidence="8">
    <location>
        <begin position="149"/>
        <end position="188"/>
    </location>
</feature>
<dbReference type="PROSITE" id="PS00010">
    <property type="entry name" value="ASX_HYDROXYL"/>
    <property type="match status" value="2"/>
</dbReference>
<dbReference type="SMART" id="SM00181">
    <property type="entry name" value="EGF"/>
    <property type="match status" value="7"/>
</dbReference>
<dbReference type="InterPro" id="IPR009030">
    <property type="entry name" value="Growth_fac_rcpt_cys_sf"/>
</dbReference>
<feature type="domain" description="EGF-like" evidence="8">
    <location>
        <begin position="271"/>
        <end position="309"/>
    </location>
</feature>
<dbReference type="InterPro" id="IPR049883">
    <property type="entry name" value="NOTCH1_EGF-like"/>
</dbReference>
<dbReference type="InterPro" id="IPR000742">
    <property type="entry name" value="EGF"/>
</dbReference>
<name>A0AA35XBP2_GEOBA</name>
<keyword evidence="1 6" id="KW-0245">EGF-like domain</keyword>
<comment type="caution">
    <text evidence="9">The sequence shown here is derived from an EMBL/GenBank/DDBJ whole genome shotgun (WGS) entry which is preliminary data.</text>
</comment>
<organism evidence="9 10">
    <name type="scientific">Geodia barretti</name>
    <name type="common">Barrett's horny sponge</name>
    <dbReference type="NCBI Taxonomy" id="519541"/>
    <lineage>
        <taxon>Eukaryota</taxon>
        <taxon>Metazoa</taxon>
        <taxon>Porifera</taxon>
        <taxon>Demospongiae</taxon>
        <taxon>Heteroscleromorpha</taxon>
        <taxon>Tetractinellida</taxon>
        <taxon>Astrophorina</taxon>
        <taxon>Geodiidae</taxon>
        <taxon>Geodia</taxon>
    </lineage>
</organism>
<evidence type="ECO:0000256" key="2">
    <source>
        <dbReference type="ARBA" id="ARBA00022729"/>
    </source>
</evidence>
<evidence type="ECO:0000256" key="4">
    <source>
        <dbReference type="ARBA" id="ARBA00023157"/>
    </source>
</evidence>
<proteinExistence type="predicted"/>
<evidence type="ECO:0000256" key="6">
    <source>
        <dbReference type="PROSITE-ProRule" id="PRU00076"/>
    </source>
</evidence>
<feature type="domain" description="EGF-like" evidence="8">
    <location>
        <begin position="189"/>
        <end position="228"/>
    </location>
</feature>
<protein>
    <submittedName>
        <fullName evidence="9">Neurogenic locus Notch protein</fullName>
    </submittedName>
</protein>
<dbReference type="CDD" id="cd00054">
    <property type="entry name" value="EGF_CA"/>
    <property type="match status" value="2"/>
</dbReference>
<dbReference type="InterPro" id="IPR018097">
    <property type="entry name" value="EGF_Ca-bd_CS"/>
</dbReference>
<dbReference type="Pfam" id="PF07645">
    <property type="entry name" value="EGF_CA"/>
    <property type="match status" value="2"/>
</dbReference>
<keyword evidence="3" id="KW-0677">Repeat</keyword>
<feature type="signal peptide" evidence="7">
    <location>
        <begin position="1"/>
        <end position="23"/>
    </location>
</feature>